<dbReference type="GO" id="GO:0000179">
    <property type="term" value="F:rRNA (adenine-N6,N6-)-dimethyltransferase activity"/>
    <property type="evidence" value="ECO:0007669"/>
    <property type="project" value="UniProtKB-UniRule"/>
</dbReference>
<dbReference type="AlphaFoldDB" id="A0AAE0RMA9"/>
<evidence type="ECO:0000256" key="4">
    <source>
        <dbReference type="ARBA" id="ARBA00022679"/>
    </source>
</evidence>
<evidence type="ECO:0000256" key="5">
    <source>
        <dbReference type="ARBA" id="ARBA00022691"/>
    </source>
</evidence>
<reference evidence="14" key="1">
    <citation type="journal article" date="2021" name="Genome Biol. Evol.">
        <title>A High-Quality Reference Genome for a Parasitic Bivalve with Doubly Uniparental Inheritance (Bivalvia: Unionida).</title>
        <authorList>
            <person name="Smith C.H."/>
        </authorList>
    </citation>
    <scope>NUCLEOTIDE SEQUENCE</scope>
    <source>
        <strain evidence="14">CHS0354</strain>
    </source>
</reference>
<keyword evidence="8" id="KW-0805">Transcription regulation</keyword>
<dbReference type="InterPro" id="IPR011530">
    <property type="entry name" value="rRNA_adenine_dimethylase"/>
</dbReference>
<dbReference type="SMART" id="SM00650">
    <property type="entry name" value="rADc"/>
    <property type="match status" value="1"/>
</dbReference>
<dbReference type="Gene3D" id="1.10.8.100">
    <property type="entry name" value="Ribosomal RNA adenine dimethylase-like, domain 2"/>
    <property type="match status" value="1"/>
</dbReference>
<feature type="binding site" evidence="11">
    <location>
        <position position="76"/>
    </location>
    <ligand>
        <name>S-adenosyl-L-methionine</name>
        <dbReference type="ChEBI" id="CHEBI:59789"/>
    </ligand>
</feature>
<dbReference type="InterPro" id="IPR001737">
    <property type="entry name" value="KsgA/Erm"/>
</dbReference>
<dbReference type="Proteomes" id="UP001195483">
    <property type="component" value="Unassembled WGS sequence"/>
</dbReference>
<dbReference type="GO" id="GO:0034246">
    <property type="term" value="F:mitochondrial transcription factor activity"/>
    <property type="evidence" value="ECO:0007669"/>
    <property type="project" value="TreeGrafter"/>
</dbReference>
<evidence type="ECO:0000259" key="13">
    <source>
        <dbReference type="SMART" id="SM00650"/>
    </source>
</evidence>
<evidence type="ECO:0000256" key="6">
    <source>
        <dbReference type="ARBA" id="ARBA00022884"/>
    </source>
</evidence>
<dbReference type="PANTHER" id="PTHR11727:SF17">
    <property type="entry name" value="DIMETHYLADENOSINE TRANSFERASE 1, MITOCHONDRIAL"/>
    <property type="match status" value="1"/>
</dbReference>
<keyword evidence="2 12" id="KW-0698">rRNA processing</keyword>
<evidence type="ECO:0000256" key="7">
    <source>
        <dbReference type="ARBA" id="ARBA00022946"/>
    </source>
</evidence>
<name>A0AAE0RMA9_9BIVA</name>
<keyword evidence="3 11" id="KW-0489">Methyltransferase</keyword>
<evidence type="ECO:0000256" key="3">
    <source>
        <dbReference type="ARBA" id="ARBA00022603"/>
    </source>
</evidence>
<dbReference type="Pfam" id="PF00398">
    <property type="entry name" value="RrnaAD"/>
    <property type="match status" value="1"/>
</dbReference>
<evidence type="ECO:0000313" key="14">
    <source>
        <dbReference type="EMBL" id="KAK3576173.1"/>
    </source>
</evidence>
<proteinExistence type="inferred from homology"/>
<evidence type="ECO:0000256" key="10">
    <source>
        <dbReference type="ARBA" id="ARBA00023163"/>
    </source>
</evidence>
<dbReference type="InterPro" id="IPR029063">
    <property type="entry name" value="SAM-dependent_MTases_sf"/>
</dbReference>
<keyword evidence="15" id="KW-1185">Reference proteome</keyword>
<dbReference type="GO" id="GO:0003723">
    <property type="term" value="F:RNA binding"/>
    <property type="evidence" value="ECO:0007669"/>
    <property type="project" value="UniProtKB-UniRule"/>
</dbReference>
<dbReference type="GO" id="GO:0005759">
    <property type="term" value="C:mitochondrial matrix"/>
    <property type="evidence" value="ECO:0007669"/>
    <property type="project" value="TreeGrafter"/>
</dbReference>
<feature type="binding site" evidence="11">
    <location>
        <position position="29"/>
    </location>
    <ligand>
        <name>S-adenosyl-L-methionine</name>
        <dbReference type="ChEBI" id="CHEBI:59789"/>
    </ligand>
</feature>
<evidence type="ECO:0000256" key="11">
    <source>
        <dbReference type="PROSITE-ProRule" id="PRU01026"/>
    </source>
</evidence>
<evidence type="ECO:0000256" key="2">
    <source>
        <dbReference type="ARBA" id="ARBA00022552"/>
    </source>
</evidence>
<dbReference type="PANTHER" id="PTHR11727">
    <property type="entry name" value="DIMETHYLADENOSINE TRANSFERASE"/>
    <property type="match status" value="1"/>
</dbReference>
<reference evidence="14" key="3">
    <citation type="submission" date="2023-05" db="EMBL/GenBank/DDBJ databases">
        <authorList>
            <person name="Smith C.H."/>
        </authorList>
    </citation>
    <scope>NUCLEOTIDE SEQUENCE</scope>
    <source>
        <strain evidence="14">CHS0354</strain>
        <tissue evidence="14">Mantle</tissue>
    </source>
</reference>
<dbReference type="SUPFAM" id="SSF53335">
    <property type="entry name" value="S-adenosyl-L-methionine-dependent methyltransferases"/>
    <property type="match status" value="1"/>
</dbReference>
<organism evidence="14 15">
    <name type="scientific">Potamilus streckersoni</name>
    <dbReference type="NCBI Taxonomy" id="2493646"/>
    <lineage>
        <taxon>Eukaryota</taxon>
        <taxon>Metazoa</taxon>
        <taxon>Spiralia</taxon>
        <taxon>Lophotrochozoa</taxon>
        <taxon>Mollusca</taxon>
        <taxon>Bivalvia</taxon>
        <taxon>Autobranchia</taxon>
        <taxon>Heteroconchia</taxon>
        <taxon>Palaeoheterodonta</taxon>
        <taxon>Unionida</taxon>
        <taxon>Unionoidea</taxon>
        <taxon>Unionidae</taxon>
        <taxon>Ambleminae</taxon>
        <taxon>Lampsilini</taxon>
        <taxon>Potamilus</taxon>
    </lineage>
</organism>
<keyword evidence="7" id="KW-0809">Transit peptide</keyword>
<dbReference type="GO" id="GO:0006391">
    <property type="term" value="P:transcription initiation at mitochondrial promoter"/>
    <property type="evidence" value="ECO:0007669"/>
    <property type="project" value="TreeGrafter"/>
</dbReference>
<accession>A0AAE0RMA9</accession>
<keyword evidence="4 11" id="KW-0808">Transferase</keyword>
<keyword evidence="6 11" id="KW-0694">RNA-binding</keyword>
<dbReference type="EMBL" id="JAEAOA010001042">
    <property type="protein sequence ID" value="KAK3576173.1"/>
    <property type="molecule type" value="Genomic_DNA"/>
</dbReference>
<dbReference type="EC" id="2.1.1.-" evidence="12"/>
<evidence type="ECO:0000256" key="1">
    <source>
        <dbReference type="ARBA" id="ARBA00004173"/>
    </source>
</evidence>
<comment type="caution">
    <text evidence="14">The sequence shown here is derived from an EMBL/GenBank/DDBJ whole genome shotgun (WGS) entry which is preliminary data.</text>
</comment>
<sequence>MRFPPLPSPRDVVHLYKLQARKQLAQNFLLDMNLNRKIVNKAGKLAGSYVCEVGPGPGGITRAILEQGVEELIVIEKDPRFMPGLQLLAEAAKGIESGYANRMRIFQGDILRFNMENLFPKELKKDWKDEPPNIHIIGNLPFNVSTPLIIRWLEAISTQTGAWRYGRTPLTLTFQKEVAERMVASVLSRERCRLSIMCQYLCDVSFKFDIPGKAFVPPPEVDVGVVKFTPLKRPLIELPFPLIEKVVSHIFHTKRKLVKNCIPTLFPPNRPDLTAQMFEDADVNPDILARRLSVEEVGRLCHIYNIICQENPGIYKYNFRDPEYIELYRNRRSIELAKIEEQILHGVENT</sequence>
<gene>
    <name evidence="14" type="ORF">CHS0354_016981</name>
</gene>
<dbReference type="PROSITE" id="PS51689">
    <property type="entry name" value="SAM_RNA_A_N6_MT"/>
    <property type="match status" value="1"/>
</dbReference>
<dbReference type="CDD" id="cd02440">
    <property type="entry name" value="AdoMet_MTases"/>
    <property type="match status" value="1"/>
</dbReference>
<keyword evidence="5 11" id="KW-0949">S-adenosyl-L-methionine</keyword>
<dbReference type="Gene3D" id="3.40.50.150">
    <property type="entry name" value="Vaccinia Virus protein VP39"/>
    <property type="match status" value="1"/>
</dbReference>
<feature type="binding site" evidence="11">
    <location>
        <position position="139"/>
    </location>
    <ligand>
        <name>S-adenosyl-L-methionine</name>
        <dbReference type="ChEBI" id="CHEBI:59789"/>
    </ligand>
</feature>
<reference evidence="14" key="2">
    <citation type="journal article" date="2021" name="Genome Biol. Evol.">
        <title>Developing a high-quality reference genome for a parasitic bivalve with doubly uniparental inheritance (Bivalvia: Unionida).</title>
        <authorList>
            <person name="Smith C.H."/>
        </authorList>
    </citation>
    <scope>NUCLEOTIDE SEQUENCE</scope>
    <source>
        <strain evidence="14">CHS0354</strain>
        <tissue evidence="14">Mantle</tissue>
    </source>
</reference>
<dbReference type="InterPro" id="IPR020598">
    <property type="entry name" value="rRNA_Ade_methylase_Trfase_N"/>
</dbReference>
<keyword evidence="10" id="KW-0804">Transcription</keyword>
<evidence type="ECO:0000313" key="15">
    <source>
        <dbReference type="Proteomes" id="UP001195483"/>
    </source>
</evidence>
<comment type="subcellular location">
    <subcellularLocation>
        <location evidence="1">Mitochondrion</location>
    </subcellularLocation>
</comment>
<feature type="binding site" evidence="11">
    <location>
        <position position="54"/>
    </location>
    <ligand>
        <name>S-adenosyl-L-methionine</name>
        <dbReference type="ChEBI" id="CHEBI:59789"/>
    </ligand>
</feature>
<dbReference type="NCBIfam" id="TIGR00755">
    <property type="entry name" value="ksgA"/>
    <property type="match status" value="1"/>
</dbReference>
<keyword evidence="9" id="KW-0496">Mitochondrion</keyword>
<feature type="binding site" evidence="11">
    <location>
        <position position="27"/>
    </location>
    <ligand>
        <name>S-adenosyl-L-methionine</name>
        <dbReference type="ChEBI" id="CHEBI:59789"/>
    </ligand>
</feature>
<evidence type="ECO:0000256" key="8">
    <source>
        <dbReference type="ARBA" id="ARBA00023015"/>
    </source>
</evidence>
<evidence type="ECO:0000256" key="9">
    <source>
        <dbReference type="ARBA" id="ARBA00023128"/>
    </source>
</evidence>
<comment type="similarity">
    <text evidence="11 12">Belongs to the class I-like SAM-binding methyltransferase superfamily. rRNA adenine N(6)-methyltransferase family.</text>
</comment>
<feature type="binding site" evidence="11">
    <location>
        <position position="109"/>
    </location>
    <ligand>
        <name>S-adenosyl-L-methionine</name>
        <dbReference type="ChEBI" id="CHEBI:59789"/>
    </ligand>
</feature>
<feature type="domain" description="Ribosomal RNA adenine methylase transferase N-terminal" evidence="13">
    <location>
        <begin position="34"/>
        <end position="232"/>
    </location>
</feature>
<evidence type="ECO:0000256" key="12">
    <source>
        <dbReference type="RuleBase" id="RU362106"/>
    </source>
</evidence>
<protein>
    <recommendedName>
        <fullName evidence="12">rRNA adenine N(6)-methyltransferase</fullName>
        <ecNumber evidence="12">2.1.1.-</ecNumber>
    </recommendedName>
</protein>
<dbReference type="FunFam" id="3.40.50.150:FF:000109">
    <property type="entry name" value="rRNA adenine N(6)-methyltransferase"/>
    <property type="match status" value="1"/>
</dbReference>
<dbReference type="InterPro" id="IPR023165">
    <property type="entry name" value="rRNA_Ade_diMease-like_C"/>
</dbReference>